<evidence type="ECO:0000313" key="5">
    <source>
        <dbReference type="EMBL" id="OFE43202.1"/>
    </source>
</evidence>
<feature type="signal peptide" evidence="4">
    <location>
        <begin position="1"/>
        <end position="23"/>
    </location>
</feature>
<dbReference type="PANTHER" id="PTHR34596:SF2">
    <property type="entry name" value="CHITOPORIN"/>
    <property type="match status" value="1"/>
</dbReference>
<proteinExistence type="inferred from homology"/>
<evidence type="ECO:0000256" key="1">
    <source>
        <dbReference type="ARBA" id="ARBA00009075"/>
    </source>
</evidence>
<accession>A0A1E8E0K7</accession>
<keyword evidence="3 4" id="KW-0732">Signal</keyword>
<dbReference type="InterPro" id="IPR023614">
    <property type="entry name" value="Porin_dom_sf"/>
</dbReference>
<dbReference type="Proteomes" id="UP000186931">
    <property type="component" value="Unassembled WGS sequence"/>
</dbReference>
<gene>
    <name evidence="5" type="ORF">BJN41_09130</name>
</gene>
<dbReference type="RefSeq" id="WP_070154749.1">
    <property type="nucleotide sequence ID" value="NZ_MKQS01000015.1"/>
</dbReference>
<protein>
    <recommendedName>
        <fullName evidence="7">Outer membrane porin, OprD family</fullName>
    </recommendedName>
</protein>
<evidence type="ECO:0000256" key="4">
    <source>
        <dbReference type="SAM" id="SignalP"/>
    </source>
</evidence>
<evidence type="ECO:0008006" key="7">
    <source>
        <dbReference type="Google" id="ProtNLM"/>
    </source>
</evidence>
<dbReference type="InterPro" id="IPR005318">
    <property type="entry name" value="OM_porin_bac"/>
</dbReference>
<dbReference type="Pfam" id="PF03573">
    <property type="entry name" value="OprD"/>
    <property type="match status" value="1"/>
</dbReference>
<name>A0A1E8E0K7_9GAMM</name>
<dbReference type="PANTHER" id="PTHR34596">
    <property type="entry name" value="CHITOPORIN"/>
    <property type="match status" value="1"/>
</dbReference>
<evidence type="ECO:0000256" key="2">
    <source>
        <dbReference type="ARBA" id="ARBA00022448"/>
    </source>
</evidence>
<evidence type="ECO:0000256" key="3">
    <source>
        <dbReference type="ARBA" id="ARBA00022729"/>
    </source>
</evidence>
<dbReference type="AlphaFoldDB" id="A0A1E8E0K7"/>
<organism evidence="5 6">
    <name type="scientific">Acinetobacter towneri</name>
    <dbReference type="NCBI Taxonomy" id="202956"/>
    <lineage>
        <taxon>Bacteria</taxon>
        <taxon>Pseudomonadati</taxon>
        <taxon>Pseudomonadota</taxon>
        <taxon>Gammaproteobacteria</taxon>
        <taxon>Moraxellales</taxon>
        <taxon>Moraxellaceae</taxon>
        <taxon>Acinetobacter</taxon>
    </lineage>
</organism>
<keyword evidence="2" id="KW-0813">Transport</keyword>
<dbReference type="STRING" id="202956.BJN41_09130"/>
<dbReference type="EMBL" id="MKQS01000015">
    <property type="protein sequence ID" value="OFE43202.1"/>
    <property type="molecule type" value="Genomic_DNA"/>
</dbReference>
<feature type="chain" id="PRO_5009213287" description="Outer membrane porin, OprD family" evidence="4">
    <location>
        <begin position="24"/>
        <end position="443"/>
    </location>
</feature>
<dbReference type="GO" id="GO:0016020">
    <property type="term" value="C:membrane"/>
    <property type="evidence" value="ECO:0007669"/>
    <property type="project" value="InterPro"/>
</dbReference>
<dbReference type="GO" id="GO:0015288">
    <property type="term" value="F:porin activity"/>
    <property type="evidence" value="ECO:0007669"/>
    <property type="project" value="TreeGrafter"/>
</dbReference>
<reference evidence="5 6" key="1">
    <citation type="submission" date="2016-10" db="EMBL/GenBank/DDBJ databases">
        <title>Genome of airborne Acinetobacter sp. 5-2Ac02 in the hospital environment: Species near to Acinetobacter towneri.</title>
        <authorList>
            <person name="Barbosa B."/>
            <person name="Fernandez-Garcia L."/>
            <person name="Gato E."/>
            <person name="Leao R."/>
            <person name="Albano R."/>
            <person name="Fernandez B."/>
            <person name="Fernandez-Cuenca F."/>
            <person name="Marques E."/>
            <person name="Tomas M."/>
        </authorList>
    </citation>
    <scope>NUCLEOTIDE SEQUENCE [LARGE SCALE GENOMIC DNA]</scope>
    <source>
        <strain evidence="5 6">5-2Ac02</strain>
    </source>
</reference>
<comment type="similarity">
    <text evidence="1">Belongs to the outer membrane porin (Opr) (TC 1.B.25) family.</text>
</comment>
<comment type="caution">
    <text evidence="5">The sequence shown here is derived from an EMBL/GenBank/DDBJ whole genome shotgun (WGS) entry which is preliminary data.</text>
</comment>
<dbReference type="Gene3D" id="2.40.160.10">
    <property type="entry name" value="Porin"/>
    <property type="match status" value="1"/>
</dbReference>
<sequence length="443" mass="49095">MLQSKKLTLALLINAALVSTTFASEQSESKGFVEDANGSVLFRTGYLTRDYKDVKPGTDTSSFAQTAIVKLDSGFTKGVVGFGVGVVGDASFKLGKNGHTGNQMIPVHDQLNADGTKDAYDHWARGGAYVKARVSNTTAKYGTQVSEIPVIASNTARLTPEYYTGLYIESNEIKDLTLIGGKFTKNQWSNDISSDQQNLDSAIFWGAKYKFNDQVNASYYGVDVKDKLDRHYGNVNYSFPTANGASVTLDAMGYNTKWKVGAETTDPRIETEELTNSIWGVSASYNRDAHNLMLAYQDNAGNIGYDYAYNADGLQSIYVPNSYLSDFNGNDEKSVGLQYNYNFKNYGLPGLNWTTAFVYGWDIDVAEKNNPAQIIDQAEEHEFFNQVKYTVQSGAFKDASLRLRHSYLRASDTYNNAKGNYVSNAIGSTNEWRIWLDIPVKLF</sequence>
<evidence type="ECO:0000313" key="6">
    <source>
        <dbReference type="Proteomes" id="UP000186931"/>
    </source>
</evidence>